<feature type="transmembrane region" description="Helical" evidence="10">
    <location>
        <begin position="918"/>
        <end position="938"/>
    </location>
</feature>
<dbReference type="SMART" id="SM00382">
    <property type="entry name" value="AAA"/>
    <property type="match status" value="2"/>
</dbReference>
<dbReference type="GO" id="GO:0016020">
    <property type="term" value="C:membrane"/>
    <property type="evidence" value="ECO:0007669"/>
    <property type="project" value="UniProtKB-SubCell"/>
</dbReference>
<keyword evidence="5" id="KW-0067">ATP-binding</keyword>
<dbReference type="Proteomes" id="UP001215280">
    <property type="component" value="Unassembled WGS sequence"/>
</dbReference>
<keyword evidence="8" id="KW-0325">Glycoprotein</keyword>
<evidence type="ECO:0000256" key="1">
    <source>
        <dbReference type="ARBA" id="ARBA00004141"/>
    </source>
</evidence>
<evidence type="ECO:0000256" key="6">
    <source>
        <dbReference type="ARBA" id="ARBA00022989"/>
    </source>
</evidence>
<feature type="domain" description="ABC transporter" evidence="11">
    <location>
        <begin position="593"/>
        <end position="818"/>
    </location>
</feature>
<dbReference type="Pfam" id="PF00664">
    <property type="entry name" value="ABC_membrane"/>
    <property type="match status" value="2"/>
</dbReference>
<protein>
    <submittedName>
        <fullName evidence="13">P-loop containing nucleoside triphosphate hydrolase protein</fullName>
    </submittedName>
</protein>
<evidence type="ECO:0000259" key="11">
    <source>
        <dbReference type="PROSITE" id="PS50893"/>
    </source>
</evidence>
<dbReference type="PANTHER" id="PTHR24223:SF399">
    <property type="entry name" value="ABC TRANSPORTER ATNG"/>
    <property type="match status" value="1"/>
</dbReference>
<feature type="domain" description="ABC transmembrane type-1" evidence="12">
    <location>
        <begin position="878"/>
        <end position="1154"/>
    </location>
</feature>
<dbReference type="InterPro" id="IPR027417">
    <property type="entry name" value="P-loop_NTPase"/>
</dbReference>
<dbReference type="PANTHER" id="PTHR24223">
    <property type="entry name" value="ATP-BINDING CASSETTE SUB-FAMILY C"/>
    <property type="match status" value="1"/>
</dbReference>
<proteinExistence type="predicted"/>
<dbReference type="InterPro" id="IPR011527">
    <property type="entry name" value="ABC1_TM_dom"/>
</dbReference>
<evidence type="ECO:0000256" key="8">
    <source>
        <dbReference type="ARBA" id="ARBA00023180"/>
    </source>
</evidence>
<name>A0AAD7K846_9AGAR</name>
<feature type="transmembrane region" description="Helical" evidence="10">
    <location>
        <begin position="1125"/>
        <end position="1147"/>
    </location>
</feature>
<dbReference type="SUPFAM" id="SSF90123">
    <property type="entry name" value="ABC transporter transmembrane region"/>
    <property type="match status" value="2"/>
</dbReference>
<feature type="transmembrane region" description="Helical" evidence="10">
    <location>
        <begin position="989"/>
        <end position="1007"/>
    </location>
</feature>
<comment type="subcellular location">
    <subcellularLocation>
        <location evidence="1">Membrane</location>
        <topology evidence="1">Multi-pass membrane protein</topology>
    </subcellularLocation>
</comment>
<evidence type="ECO:0000256" key="3">
    <source>
        <dbReference type="ARBA" id="ARBA00022692"/>
    </source>
</evidence>
<dbReference type="Pfam" id="PF24357">
    <property type="entry name" value="TMD0_ABC"/>
    <property type="match status" value="1"/>
</dbReference>
<dbReference type="GO" id="GO:0140359">
    <property type="term" value="F:ABC-type transporter activity"/>
    <property type="evidence" value="ECO:0007669"/>
    <property type="project" value="InterPro"/>
</dbReference>
<feature type="transmembrane region" description="Helical" evidence="10">
    <location>
        <begin position="92"/>
        <end position="116"/>
    </location>
</feature>
<dbReference type="GO" id="GO:0005524">
    <property type="term" value="F:ATP binding"/>
    <property type="evidence" value="ECO:0007669"/>
    <property type="project" value="UniProtKB-KW"/>
</dbReference>
<reference evidence="13" key="1">
    <citation type="submission" date="2023-03" db="EMBL/GenBank/DDBJ databases">
        <title>Massive genome expansion in bonnet fungi (Mycena s.s.) driven by repeated elements and novel gene families across ecological guilds.</title>
        <authorList>
            <consortium name="Lawrence Berkeley National Laboratory"/>
            <person name="Harder C.B."/>
            <person name="Miyauchi S."/>
            <person name="Viragh M."/>
            <person name="Kuo A."/>
            <person name="Thoen E."/>
            <person name="Andreopoulos B."/>
            <person name="Lu D."/>
            <person name="Skrede I."/>
            <person name="Drula E."/>
            <person name="Henrissat B."/>
            <person name="Morin E."/>
            <person name="Kohler A."/>
            <person name="Barry K."/>
            <person name="LaButti K."/>
            <person name="Morin E."/>
            <person name="Salamov A."/>
            <person name="Lipzen A."/>
            <person name="Mereny Z."/>
            <person name="Hegedus B."/>
            <person name="Baldrian P."/>
            <person name="Stursova M."/>
            <person name="Weitz H."/>
            <person name="Taylor A."/>
            <person name="Grigoriev I.V."/>
            <person name="Nagy L.G."/>
            <person name="Martin F."/>
            <person name="Kauserud H."/>
        </authorList>
    </citation>
    <scope>NUCLEOTIDE SEQUENCE</scope>
    <source>
        <strain evidence="13">CBHHK188m</strain>
    </source>
</reference>
<feature type="transmembrane region" description="Helical" evidence="10">
    <location>
        <begin position="382"/>
        <end position="399"/>
    </location>
</feature>
<evidence type="ECO:0000313" key="13">
    <source>
        <dbReference type="EMBL" id="KAJ7780147.1"/>
    </source>
</evidence>
<feature type="domain" description="ABC transporter" evidence="11">
    <location>
        <begin position="1194"/>
        <end position="1429"/>
    </location>
</feature>
<comment type="caution">
    <text evidence="13">The sequence shown here is derived from an EMBL/GenBank/DDBJ whole genome shotgun (WGS) entry which is preliminary data.</text>
</comment>
<dbReference type="EMBL" id="JARJLG010000006">
    <property type="protein sequence ID" value="KAJ7780147.1"/>
    <property type="molecule type" value="Genomic_DNA"/>
</dbReference>
<keyword evidence="14" id="KW-1185">Reference proteome</keyword>
<evidence type="ECO:0000256" key="10">
    <source>
        <dbReference type="SAM" id="Phobius"/>
    </source>
</evidence>
<dbReference type="PROSITE" id="PS00211">
    <property type="entry name" value="ABC_TRANSPORTER_1"/>
    <property type="match status" value="2"/>
</dbReference>
<dbReference type="InterPro" id="IPR056227">
    <property type="entry name" value="TMD0_ABC"/>
</dbReference>
<sequence length="1438" mass="155953">MASCTQDASLGPGSTCRELDFTLYFEQSILSLSPDVIFVALAVLRVVYLKSQPERLKHSAPSYVLLTLKGAATLFVVASTIASLIYSRHLPILSASLGLAAPIIQIISAVLLTCLIPIEHFYSITPSTLIITYAFLKGVFSAAIMRSSIQIDGPNTSTVLLALVTASYLLLTFVELIGKRPALLDRGVPQISTSSFISRSLYLWLFPLMWFGRKKTLTIDDCGTIPLELGANASTAPLRDVLITMTKRDHYLVRASLKAFPGLFLAPIPPRLLLLLASFAQPLLVSRMITFISNPGQSSERGWALVGGFVCTYAVIFLTTSLYWEKVFGCTVRYRGALVGNIYSKTLRLSSASGREVGGGVASTYMSVDVERVCQGLEVAHELWAAVISIALAVALLYSQATWPAFLPLVITFLLVTMAGHVSKGVGAAHKSWLGSTDKRVKFLASIINNYLPMKLCNYEDVFAERSAHLRAQEMKGARSFYIDITIMGALSSTAWAACTLAVLGPYAGIASHHGPLDPERLFTIVTTVNLLNPPLTLLGTFMPQIRAAQASLGRIEKYLLLEERTDLPVPLADADDASEYSEKNDDAPTVDITLEAASFSWAADKPAFLGPLSVSLTPGHLHLCVGPVASGKTLFLLSILGESVLTSGKFMASGTPVAYAAQDPLIVSGTIRENIVFGHEFSEQWYNTVLEACALMSDIEQMSAKDGAFLGEKGAILSGGQRQRISLARAIYANAPWTLLDDSFSSLDAETEKHIFQSLFGPQGLLRNKGVVLVTHNAQHLNSADNVLVFHAGALQHQGTLDEIVASGYQFERDMSADKEKVPVESDLDTSKKSEVATKPKAHVAQKEMAETPIPKASMGYTPYLFYMRMAGGSGSIVVIVLLSLTGLIRLALSVYLQQWSNSGGKNIGVWVGGYSALVVANLLFVAFGMWGFTLVITGPVASNIHAAELHGLLNTSAAYFARTPAGRIINRFSQDIFMCDLDFPRSVFDVIVPAVILIGTLVFILVPTPWLTLAVPFLGAFYWLMLSFYLKTAKQFQQLTAASKSPLYTQFSTTLSGLVTIRALRVEKYFQDQNDGHLDRSQVPFYFRFASISFLRTFLALISFIMATGLSVLAVGLRHSTNASSLGLALASLTSMTGQLAMLLMNLTNLENSSIALSRIHEIATLPKEQETTEFATKRSVSSEKSDALGTVAFENVRLQYGPELPPAVNDVSFRASPGQRIGICGRSGSGKSSLLMALFRAVDPSLMSGHVSVNGVDTQTLTLAKLRESMSLVAQTPFIWYASLRQNLDPHGKWSDKDIWATLERVGMSGAISDLPDKLETLLEDGGSLSSGQRQLLCLARILLRKTPVIVLDEASSSLDAETDKKIREVIRTDLAESTVIAVAHRIETIIDFDMILVMENGLLVESGSPETLLSRSDSKFALLALNQGLGQRTP</sequence>
<evidence type="ECO:0000256" key="4">
    <source>
        <dbReference type="ARBA" id="ARBA00022741"/>
    </source>
</evidence>
<feature type="domain" description="ABC transmembrane type-1" evidence="12">
    <location>
        <begin position="272"/>
        <end position="548"/>
    </location>
</feature>
<feature type="compositionally biased region" description="Basic and acidic residues" evidence="9">
    <location>
        <begin position="821"/>
        <end position="839"/>
    </location>
</feature>
<dbReference type="InterPro" id="IPR003593">
    <property type="entry name" value="AAA+_ATPase"/>
</dbReference>
<dbReference type="Pfam" id="PF00005">
    <property type="entry name" value="ABC_tran"/>
    <property type="match status" value="2"/>
</dbReference>
<keyword evidence="4" id="KW-0547">Nucleotide-binding</keyword>
<dbReference type="SUPFAM" id="SSF52540">
    <property type="entry name" value="P-loop containing nucleoside triphosphate hydrolases"/>
    <property type="match status" value="2"/>
</dbReference>
<dbReference type="CDD" id="cd03250">
    <property type="entry name" value="ABCC_MRP_domain1"/>
    <property type="match status" value="1"/>
</dbReference>
<evidence type="ECO:0000313" key="14">
    <source>
        <dbReference type="Proteomes" id="UP001215280"/>
    </source>
</evidence>
<dbReference type="CDD" id="cd18579">
    <property type="entry name" value="ABC_6TM_ABCC_D1"/>
    <property type="match status" value="1"/>
</dbReference>
<accession>A0AAD7K846</accession>
<feature type="transmembrane region" description="Helical" evidence="10">
    <location>
        <begin position="128"/>
        <end position="145"/>
    </location>
</feature>
<dbReference type="Gene3D" id="3.40.50.300">
    <property type="entry name" value="P-loop containing nucleotide triphosphate hydrolases"/>
    <property type="match status" value="2"/>
</dbReference>
<dbReference type="CDD" id="cd18580">
    <property type="entry name" value="ABC_6TM_ABCC_D2"/>
    <property type="match status" value="1"/>
</dbReference>
<dbReference type="InterPro" id="IPR044726">
    <property type="entry name" value="ABCC_6TM_D2"/>
</dbReference>
<evidence type="ECO:0000256" key="7">
    <source>
        <dbReference type="ARBA" id="ARBA00023136"/>
    </source>
</evidence>
<dbReference type="PROSITE" id="PS50893">
    <property type="entry name" value="ABC_TRANSPORTER_2"/>
    <property type="match status" value="2"/>
</dbReference>
<feature type="transmembrane region" description="Helical" evidence="10">
    <location>
        <begin position="157"/>
        <end position="177"/>
    </location>
</feature>
<feature type="region of interest" description="Disordered" evidence="9">
    <location>
        <begin position="821"/>
        <end position="849"/>
    </location>
</feature>
<evidence type="ECO:0000259" key="12">
    <source>
        <dbReference type="PROSITE" id="PS50929"/>
    </source>
</evidence>
<feature type="transmembrane region" description="Helical" evidence="10">
    <location>
        <begin position="1013"/>
        <end position="1032"/>
    </location>
</feature>
<evidence type="ECO:0000256" key="5">
    <source>
        <dbReference type="ARBA" id="ARBA00022840"/>
    </source>
</evidence>
<evidence type="ECO:0000256" key="2">
    <source>
        <dbReference type="ARBA" id="ARBA00022448"/>
    </source>
</evidence>
<feature type="transmembrane region" description="Helical" evidence="10">
    <location>
        <begin position="878"/>
        <end position="898"/>
    </location>
</feature>
<dbReference type="FunFam" id="3.40.50.300:FF:000838">
    <property type="entry name" value="ABC multidrug transporter (Eurofung)"/>
    <property type="match status" value="1"/>
</dbReference>
<dbReference type="InterPro" id="IPR003439">
    <property type="entry name" value="ABC_transporter-like_ATP-bd"/>
</dbReference>
<keyword evidence="6 10" id="KW-1133">Transmembrane helix</keyword>
<keyword evidence="2" id="KW-0813">Transport</keyword>
<dbReference type="Gene3D" id="1.20.1560.10">
    <property type="entry name" value="ABC transporter type 1, transmembrane domain"/>
    <property type="match status" value="2"/>
</dbReference>
<dbReference type="InterPro" id="IPR044746">
    <property type="entry name" value="ABCC_6TM_D1"/>
</dbReference>
<dbReference type="CDD" id="cd03244">
    <property type="entry name" value="ABCC_MRP_domain2"/>
    <property type="match status" value="1"/>
</dbReference>
<dbReference type="InterPro" id="IPR050173">
    <property type="entry name" value="ABC_transporter_C-like"/>
</dbReference>
<organism evidence="13 14">
    <name type="scientific">Mycena maculata</name>
    <dbReference type="NCBI Taxonomy" id="230809"/>
    <lineage>
        <taxon>Eukaryota</taxon>
        <taxon>Fungi</taxon>
        <taxon>Dikarya</taxon>
        <taxon>Basidiomycota</taxon>
        <taxon>Agaricomycotina</taxon>
        <taxon>Agaricomycetes</taxon>
        <taxon>Agaricomycetidae</taxon>
        <taxon>Agaricales</taxon>
        <taxon>Marasmiineae</taxon>
        <taxon>Mycenaceae</taxon>
        <taxon>Mycena</taxon>
    </lineage>
</organism>
<dbReference type="InterPro" id="IPR017871">
    <property type="entry name" value="ABC_transporter-like_CS"/>
</dbReference>
<keyword evidence="7 10" id="KW-0472">Membrane</keyword>
<gene>
    <name evidence="13" type="ORF">DFH07DRAFT_936083</name>
</gene>
<dbReference type="GO" id="GO:0016887">
    <property type="term" value="F:ATP hydrolysis activity"/>
    <property type="evidence" value="ECO:0007669"/>
    <property type="project" value="InterPro"/>
</dbReference>
<keyword evidence="13" id="KW-0378">Hydrolase</keyword>
<feature type="transmembrane region" description="Helical" evidence="10">
    <location>
        <begin position="60"/>
        <end position="86"/>
    </location>
</feature>
<dbReference type="PROSITE" id="PS50929">
    <property type="entry name" value="ABC_TM1F"/>
    <property type="match status" value="2"/>
</dbReference>
<dbReference type="InterPro" id="IPR036640">
    <property type="entry name" value="ABC1_TM_sf"/>
</dbReference>
<evidence type="ECO:0000256" key="9">
    <source>
        <dbReference type="SAM" id="MobiDB-lite"/>
    </source>
</evidence>
<feature type="transmembrane region" description="Helical" evidence="10">
    <location>
        <begin position="304"/>
        <end position="324"/>
    </location>
</feature>
<feature type="transmembrane region" description="Helical" evidence="10">
    <location>
        <begin position="1100"/>
        <end position="1119"/>
    </location>
</feature>
<keyword evidence="3 10" id="KW-0812">Transmembrane</keyword>
<feature type="transmembrane region" description="Helical" evidence="10">
    <location>
        <begin position="29"/>
        <end position="48"/>
    </location>
</feature>